<sequence>MDFVQDYIHVMQNIFPPSLLSTIITITTTTFGIFKTLQTHLTPLFLRLTTQPDLATILTLAILLLISLKILDMAYRAVMFWVKLIFRLVVWGSVAGIALWVWQRGPDGFVDDVQGLFEFWQERYEEYAGEVKRFQKQQEVNMGRGKGFDPYRNLRSGKGKRVWR</sequence>
<name>A0ACB6QZC9_9PLEO</name>
<accession>A0ACB6QZC9</accession>
<reference evidence="1" key="1">
    <citation type="journal article" date="2020" name="Stud. Mycol.">
        <title>101 Dothideomycetes genomes: a test case for predicting lifestyles and emergence of pathogens.</title>
        <authorList>
            <person name="Haridas S."/>
            <person name="Albert R."/>
            <person name="Binder M."/>
            <person name="Bloem J."/>
            <person name="Labutti K."/>
            <person name="Salamov A."/>
            <person name="Andreopoulos B."/>
            <person name="Baker S."/>
            <person name="Barry K."/>
            <person name="Bills G."/>
            <person name="Bluhm B."/>
            <person name="Cannon C."/>
            <person name="Castanera R."/>
            <person name="Culley D."/>
            <person name="Daum C."/>
            <person name="Ezra D."/>
            <person name="Gonzalez J."/>
            <person name="Henrissat B."/>
            <person name="Kuo A."/>
            <person name="Liang C."/>
            <person name="Lipzen A."/>
            <person name="Lutzoni F."/>
            <person name="Magnuson J."/>
            <person name="Mondo S."/>
            <person name="Nolan M."/>
            <person name="Ohm R."/>
            <person name="Pangilinan J."/>
            <person name="Park H.-J."/>
            <person name="Ramirez L."/>
            <person name="Alfaro M."/>
            <person name="Sun H."/>
            <person name="Tritt A."/>
            <person name="Yoshinaga Y."/>
            <person name="Zwiers L.-H."/>
            <person name="Turgeon B."/>
            <person name="Goodwin S."/>
            <person name="Spatafora J."/>
            <person name="Crous P."/>
            <person name="Grigoriev I."/>
        </authorList>
    </citation>
    <scope>NUCLEOTIDE SEQUENCE</scope>
    <source>
        <strain evidence="1">ATCC 200398</strain>
    </source>
</reference>
<comment type="caution">
    <text evidence="1">The sequence shown here is derived from an EMBL/GenBank/DDBJ whole genome shotgun (WGS) entry which is preliminary data.</text>
</comment>
<dbReference type="EMBL" id="MU003503">
    <property type="protein sequence ID" value="KAF2472276.1"/>
    <property type="molecule type" value="Genomic_DNA"/>
</dbReference>
<evidence type="ECO:0000313" key="2">
    <source>
        <dbReference type="Proteomes" id="UP000799755"/>
    </source>
</evidence>
<organism evidence="1 2">
    <name type="scientific">Lindgomyces ingoldianus</name>
    <dbReference type="NCBI Taxonomy" id="673940"/>
    <lineage>
        <taxon>Eukaryota</taxon>
        <taxon>Fungi</taxon>
        <taxon>Dikarya</taxon>
        <taxon>Ascomycota</taxon>
        <taxon>Pezizomycotina</taxon>
        <taxon>Dothideomycetes</taxon>
        <taxon>Pleosporomycetidae</taxon>
        <taxon>Pleosporales</taxon>
        <taxon>Lindgomycetaceae</taxon>
        <taxon>Lindgomyces</taxon>
    </lineage>
</organism>
<protein>
    <submittedName>
        <fullName evidence="1">Uncharacterized protein</fullName>
    </submittedName>
</protein>
<dbReference type="Proteomes" id="UP000799755">
    <property type="component" value="Unassembled WGS sequence"/>
</dbReference>
<proteinExistence type="predicted"/>
<gene>
    <name evidence="1" type="ORF">BDR25DRAFT_303001</name>
</gene>
<keyword evidence="2" id="KW-1185">Reference proteome</keyword>
<evidence type="ECO:0000313" key="1">
    <source>
        <dbReference type="EMBL" id="KAF2472276.1"/>
    </source>
</evidence>